<keyword evidence="3" id="KW-0067">ATP-binding</keyword>
<keyword evidence="6" id="KW-1185">Reference proteome</keyword>
<protein>
    <submittedName>
        <fullName evidence="5">Uncharacterized protein</fullName>
    </submittedName>
</protein>
<dbReference type="FunFam" id="3.30.420.40:FF:000028">
    <property type="entry name" value="heat shock 70 kDa protein-like"/>
    <property type="match status" value="1"/>
</dbReference>
<feature type="region of interest" description="Disordered" evidence="4">
    <location>
        <begin position="1"/>
        <end position="26"/>
    </location>
</feature>
<dbReference type="Pfam" id="PF00012">
    <property type="entry name" value="HSP70"/>
    <property type="match status" value="1"/>
</dbReference>
<evidence type="ECO:0000313" key="5">
    <source>
        <dbReference type="EMBL" id="KAK3027303.1"/>
    </source>
</evidence>
<comment type="similarity">
    <text evidence="1">Belongs to the heat shock protein 70 family.</text>
</comment>
<feature type="compositionally biased region" description="Basic and acidic residues" evidence="4">
    <location>
        <begin position="14"/>
        <end position="23"/>
    </location>
</feature>
<comment type="caution">
    <text evidence="5">The sequence shown here is derived from an EMBL/GenBank/DDBJ whole genome shotgun (WGS) entry which is preliminary data.</text>
</comment>
<dbReference type="InterPro" id="IPR043129">
    <property type="entry name" value="ATPase_NBD"/>
</dbReference>
<dbReference type="PANTHER" id="PTHR19375">
    <property type="entry name" value="HEAT SHOCK PROTEIN 70KDA"/>
    <property type="match status" value="1"/>
</dbReference>
<dbReference type="EMBL" id="JAVXUP010000467">
    <property type="protein sequence ID" value="KAK3027303.1"/>
    <property type="molecule type" value="Genomic_DNA"/>
</dbReference>
<evidence type="ECO:0000256" key="3">
    <source>
        <dbReference type="ARBA" id="ARBA00022840"/>
    </source>
</evidence>
<gene>
    <name evidence="5" type="ORF">RJ639_041124</name>
</gene>
<name>A0AA88WHL2_9ASTE</name>
<organism evidence="5 6">
    <name type="scientific">Escallonia herrerae</name>
    <dbReference type="NCBI Taxonomy" id="1293975"/>
    <lineage>
        <taxon>Eukaryota</taxon>
        <taxon>Viridiplantae</taxon>
        <taxon>Streptophyta</taxon>
        <taxon>Embryophyta</taxon>
        <taxon>Tracheophyta</taxon>
        <taxon>Spermatophyta</taxon>
        <taxon>Magnoliopsida</taxon>
        <taxon>eudicotyledons</taxon>
        <taxon>Gunneridae</taxon>
        <taxon>Pentapetalae</taxon>
        <taxon>asterids</taxon>
        <taxon>campanulids</taxon>
        <taxon>Escalloniales</taxon>
        <taxon>Escalloniaceae</taxon>
        <taxon>Escallonia</taxon>
    </lineage>
</organism>
<dbReference type="InterPro" id="IPR013126">
    <property type="entry name" value="Hsp_70_fam"/>
</dbReference>
<dbReference type="GO" id="GO:0140662">
    <property type="term" value="F:ATP-dependent protein folding chaperone"/>
    <property type="evidence" value="ECO:0007669"/>
    <property type="project" value="InterPro"/>
</dbReference>
<dbReference type="GO" id="GO:0005524">
    <property type="term" value="F:ATP binding"/>
    <property type="evidence" value="ECO:0007669"/>
    <property type="project" value="UniProtKB-KW"/>
</dbReference>
<dbReference type="SUPFAM" id="SSF53067">
    <property type="entry name" value="Actin-like ATPase domain"/>
    <property type="match status" value="1"/>
</dbReference>
<sequence>MANVEENVAPNSDDGDKKGDKKSSPLKSKVYGIFGREKPGGKPADVFMWRDKKISAGLLGGVTAIWSEERFGSWKWRFLFLAPSQPIAPARSEVSLLEIISFPTKKVERGGEDAFFVSSFNGGMPWLMKRRWTRVEIIANDQGHRTTPSYVAFNDSERLIGDAEKNQVTMNPITTIFDKNGYDYSMSYKGV</sequence>
<dbReference type="Proteomes" id="UP001188597">
    <property type="component" value="Unassembled WGS sequence"/>
</dbReference>
<evidence type="ECO:0000256" key="4">
    <source>
        <dbReference type="SAM" id="MobiDB-lite"/>
    </source>
</evidence>
<evidence type="ECO:0000256" key="2">
    <source>
        <dbReference type="ARBA" id="ARBA00022741"/>
    </source>
</evidence>
<keyword evidence="2" id="KW-0547">Nucleotide-binding</keyword>
<dbReference type="PRINTS" id="PR00301">
    <property type="entry name" value="HEATSHOCK70"/>
</dbReference>
<reference evidence="5" key="1">
    <citation type="submission" date="2022-12" db="EMBL/GenBank/DDBJ databases">
        <title>Draft genome assemblies for two species of Escallonia (Escalloniales).</title>
        <authorList>
            <person name="Chanderbali A."/>
            <person name="Dervinis C."/>
            <person name="Anghel I."/>
            <person name="Soltis D."/>
            <person name="Soltis P."/>
            <person name="Zapata F."/>
        </authorList>
    </citation>
    <scope>NUCLEOTIDE SEQUENCE</scope>
    <source>
        <strain evidence="5">UCBG64.0493</strain>
        <tissue evidence="5">Leaf</tissue>
    </source>
</reference>
<proteinExistence type="inferred from homology"/>
<dbReference type="AlphaFoldDB" id="A0AA88WHL2"/>
<evidence type="ECO:0000313" key="6">
    <source>
        <dbReference type="Proteomes" id="UP001188597"/>
    </source>
</evidence>
<dbReference type="Gene3D" id="3.30.420.40">
    <property type="match status" value="1"/>
</dbReference>
<accession>A0AA88WHL2</accession>
<evidence type="ECO:0000256" key="1">
    <source>
        <dbReference type="ARBA" id="ARBA00007381"/>
    </source>
</evidence>